<keyword evidence="6" id="KW-1133">Transmembrane helix</keyword>
<dbReference type="PRINTS" id="PR00164">
    <property type="entry name" value="ABC2TRNSPORT"/>
</dbReference>
<dbReference type="InterPro" id="IPR047817">
    <property type="entry name" value="ABC2_TM_bact-type"/>
</dbReference>
<dbReference type="STRING" id="555088.DealDRAFT_2103"/>
<evidence type="ECO:0000259" key="9">
    <source>
        <dbReference type="PROSITE" id="PS51012"/>
    </source>
</evidence>
<dbReference type="RefSeq" id="WP_008517239.1">
    <property type="nucleotide sequence ID" value="NZ_ACJM01000010.1"/>
</dbReference>
<evidence type="ECO:0000256" key="4">
    <source>
        <dbReference type="ARBA" id="ARBA00022475"/>
    </source>
</evidence>
<evidence type="ECO:0000313" key="11">
    <source>
        <dbReference type="Proteomes" id="UP000006443"/>
    </source>
</evidence>
<accession>C0GHZ4</accession>
<sequence>MTFFKTNMQRILTSKVRMLIILVVPLLFILIFTSLDYEKPLQLAVIDADQTPFTRELAQSLEENFRIVDVAEGEIVPALIEGDADYVVVLPNGFTQELVRGESPQVEGYSISGTNMALPVEAFINSYLDGANDVAETANYNEALFYQGMKVFSEGQLFMSFTVNSDISRNKSTTAMGFLVQFMLYMSVMTTGIIAEDRQNKTIFRIFSGPVSMKRYMAESLLSFMMIAALQVIAIIGLLHFGVNLYFGNSVLNMIVLFLFFAVVTVALGMIISNYAKTPVHAYVTILLLTTPLVMLGGSYWPRDYMPDILVSIGNFLPTSWVMSGVQKLLYGGDLGSITQELMILTAFAGVFFLVGTMRRADVAK</sequence>
<evidence type="ECO:0000256" key="8">
    <source>
        <dbReference type="RuleBase" id="RU361157"/>
    </source>
</evidence>
<evidence type="ECO:0000256" key="7">
    <source>
        <dbReference type="ARBA" id="ARBA00023136"/>
    </source>
</evidence>
<proteinExistence type="inferred from homology"/>
<dbReference type="PROSITE" id="PS51012">
    <property type="entry name" value="ABC_TM2"/>
    <property type="match status" value="1"/>
</dbReference>
<dbReference type="EMBL" id="ACJM01000010">
    <property type="protein sequence ID" value="EEG77068.1"/>
    <property type="molecule type" value="Genomic_DNA"/>
</dbReference>
<evidence type="ECO:0000256" key="1">
    <source>
        <dbReference type="ARBA" id="ARBA00004651"/>
    </source>
</evidence>
<dbReference type="InterPro" id="IPR051449">
    <property type="entry name" value="ABC-2_transporter_component"/>
</dbReference>
<keyword evidence="4 8" id="KW-1003">Cell membrane</keyword>
<dbReference type="Gene3D" id="3.40.1710.10">
    <property type="entry name" value="abc type-2 transporter like domain"/>
    <property type="match status" value="1"/>
</dbReference>
<evidence type="ECO:0000256" key="3">
    <source>
        <dbReference type="ARBA" id="ARBA00022448"/>
    </source>
</evidence>
<comment type="subcellular location">
    <subcellularLocation>
        <location evidence="1 8">Cell membrane</location>
        <topology evidence="1 8">Multi-pass membrane protein</topology>
    </subcellularLocation>
</comment>
<name>C0GHZ4_DETAL</name>
<dbReference type="PANTHER" id="PTHR30294">
    <property type="entry name" value="MEMBRANE COMPONENT OF ABC TRANSPORTER YHHJ-RELATED"/>
    <property type="match status" value="1"/>
</dbReference>
<dbReference type="GO" id="GO:0140359">
    <property type="term" value="F:ABC-type transporter activity"/>
    <property type="evidence" value="ECO:0007669"/>
    <property type="project" value="InterPro"/>
</dbReference>
<keyword evidence="7" id="KW-0472">Membrane</keyword>
<dbReference type="InterPro" id="IPR013525">
    <property type="entry name" value="ABC2_TM"/>
</dbReference>
<evidence type="ECO:0000313" key="10">
    <source>
        <dbReference type="EMBL" id="EEG77068.1"/>
    </source>
</evidence>
<gene>
    <name evidence="10" type="ORF">DealDRAFT_2103</name>
</gene>
<dbReference type="OrthoDB" id="266913at2"/>
<dbReference type="Pfam" id="PF12698">
    <property type="entry name" value="ABC2_membrane_3"/>
    <property type="match status" value="1"/>
</dbReference>
<keyword evidence="5" id="KW-0812">Transmembrane</keyword>
<comment type="similarity">
    <text evidence="2 8">Belongs to the ABC-2 integral membrane protein family.</text>
</comment>
<dbReference type="PANTHER" id="PTHR30294:SF45">
    <property type="entry name" value="LINEARMYCIN RESISTANCE PERMEASE PROTEIN LNRN"/>
    <property type="match status" value="1"/>
</dbReference>
<evidence type="ECO:0000256" key="5">
    <source>
        <dbReference type="ARBA" id="ARBA00022692"/>
    </source>
</evidence>
<evidence type="ECO:0000256" key="6">
    <source>
        <dbReference type="ARBA" id="ARBA00022989"/>
    </source>
</evidence>
<dbReference type="eggNOG" id="COG0842">
    <property type="taxonomic scope" value="Bacteria"/>
</dbReference>
<dbReference type="GO" id="GO:0043190">
    <property type="term" value="C:ATP-binding cassette (ABC) transporter complex"/>
    <property type="evidence" value="ECO:0007669"/>
    <property type="project" value="InterPro"/>
</dbReference>
<feature type="domain" description="ABC transmembrane type-2" evidence="9">
    <location>
        <begin position="134"/>
        <end position="363"/>
    </location>
</feature>
<keyword evidence="3 8" id="KW-0813">Transport</keyword>
<keyword evidence="11" id="KW-1185">Reference proteome</keyword>
<comment type="caution">
    <text evidence="10">The sequence shown here is derived from an EMBL/GenBank/DDBJ whole genome shotgun (WGS) entry which is preliminary data.</text>
</comment>
<reference evidence="10 11" key="1">
    <citation type="submission" date="2009-02" db="EMBL/GenBank/DDBJ databases">
        <title>Sequencing of the draft genome and assembly of Dethiobacter alkaliphilus AHT 1.</title>
        <authorList>
            <consortium name="US DOE Joint Genome Institute (JGI-PGF)"/>
            <person name="Lucas S."/>
            <person name="Copeland A."/>
            <person name="Lapidus A."/>
            <person name="Glavina del Rio T."/>
            <person name="Dalin E."/>
            <person name="Tice H."/>
            <person name="Bruce D."/>
            <person name="Goodwin L."/>
            <person name="Pitluck S."/>
            <person name="Larimer F."/>
            <person name="Land M.L."/>
            <person name="Hauser L."/>
            <person name="Muyzer G."/>
        </authorList>
    </citation>
    <scope>NUCLEOTIDE SEQUENCE [LARGE SCALE GENOMIC DNA]</scope>
    <source>
        <strain evidence="10 11">AHT 1</strain>
    </source>
</reference>
<evidence type="ECO:0000256" key="2">
    <source>
        <dbReference type="ARBA" id="ARBA00007783"/>
    </source>
</evidence>
<dbReference type="InterPro" id="IPR000412">
    <property type="entry name" value="ABC_2_transport"/>
</dbReference>
<dbReference type="AlphaFoldDB" id="C0GHZ4"/>
<dbReference type="Proteomes" id="UP000006443">
    <property type="component" value="Unassembled WGS sequence"/>
</dbReference>
<organism evidence="10 11">
    <name type="scientific">Dethiobacter alkaliphilus AHT 1</name>
    <dbReference type="NCBI Taxonomy" id="555088"/>
    <lineage>
        <taxon>Bacteria</taxon>
        <taxon>Bacillati</taxon>
        <taxon>Bacillota</taxon>
        <taxon>Dethiobacteria</taxon>
        <taxon>Dethiobacterales</taxon>
        <taxon>Dethiobacteraceae</taxon>
        <taxon>Dethiobacter</taxon>
    </lineage>
</organism>
<protein>
    <recommendedName>
        <fullName evidence="8">Transport permease protein</fullName>
    </recommendedName>
</protein>